<proteinExistence type="predicted"/>
<sequence length="66" mass="7531">MSTEIGEVIRYIESELPTFAISEFVESEEAAEIKLRQRLRLPDSRSTTFQQRFSRAKKPPSSIDGA</sequence>
<gene>
    <name evidence="2" type="ORF">KHLLAP_LOCUS6855</name>
</gene>
<name>A0AAI8VKS8_9PEZI</name>
<organism evidence="2 3">
    <name type="scientific">Anthostomella pinea</name>
    <dbReference type="NCBI Taxonomy" id="933095"/>
    <lineage>
        <taxon>Eukaryota</taxon>
        <taxon>Fungi</taxon>
        <taxon>Dikarya</taxon>
        <taxon>Ascomycota</taxon>
        <taxon>Pezizomycotina</taxon>
        <taxon>Sordariomycetes</taxon>
        <taxon>Xylariomycetidae</taxon>
        <taxon>Xylariales</taxon>
        <taxon>Xylariaceae</taxon>
        <taxon>Anthostomella</taxon>
    </lineage>
</organism>
<evidence type="ECO:0000256" key="1">
    <source>
        <dbReference type="SAM" id="MobiDB-lite"/>
    </source>
</evidence>
<protein>
    <submittedName>
        <fullName evidence="2">Uu.00g005170.m01.CDS01</fullName>
    </submittedName>
</protein>
<evidence type="ECO:0000313" key="3">
    <source>
        <dbReference type="Proteomes" id="UP001295740"/>
    </source>
</evidence>
<feature type="region of interest" description="Disordered" evidence="1">
    <location>
        <begin position="46"/>
        <end position="66"/>
    </location>
</feature>
<dbReference type="AlphaFoldDB" id="A0AAI8VKS8"/>
<dbReference type="Proteomes" id="UP001295740">
    <property type="component" value="Unassembled WGS sequence"/>
</dbReference>
<comment type="caution">
    <text evidence="2">The sequence shown here is derived from an EMBL/GenBank/DDBJ whole genome shotgun (WGS) entry which is preliminary data.</text>
</comment>
<keyword evidence="3" id="KW-1185">Reference proteome</keyword>
<dbReference type="EMBL" id="CAUWAG010000008">
    <property type="protein sequence ID" value="CAJ2506387.1"/>
    <property type="molecule type" value="Genomic_DNA"/>
</dbReference>
<reference evidence="2" key="1">
    <citation type="submission" date="2023-10" db="EMBL/GenBank/DDBJ databases">
        <authorList>
            <person name="Hackl T."/>
        </authorList>
    </citation>
    <scope>NUCLEOTIDE SEQUENCE</scope>
</reference>
<accession>A0AAI8VKS8</accession>
<evidence type="ECO:0000313" key="2">
    <source>
        <dbReference type="EMBL" id="CAJ2506387.1"/>
    </source>
</evidence>